<dbReference type="KEGG" id="crq:GCK72_011171"/>
<dbReference type="Proteomes" id="UP000008281">
    <property type="component" value="Unassembled WGS sequence"/>
</dbReference>
<feature type="compositionally biased region" description="Acidic residues" evidence="1">
    <location>
        <begin position="75"/>
        <end position="84"/>
    </location>
</feature>
<proteinExistence type="predicted"/>
<reference evidence="2" key="1">
    <citation type="submission" date="2007-07" db="EMBL/GenBank/DDBJ databases">
        <title>PCAP assembly of the Caenorhabditis remanei genome.</title>
        <authorList>
            <consortium name="The Caenorhabditis remanei Sequencing Consortium"/>
            <person name="Wilson R.K."/>
        </authorList>
    </citation>
    <scope>NUCLEOTIDE SEQUENCE [LARGE SCALE GENOMIC DNA]</scope>
    <source>
        <strain evidence="2">PB4641</strain>
    </source>
</reference>
<evidence type="ECO:0000313" key="3">
    <source>
        <dbReference type="Proteomes" id="UP000008281"/>
    </source>
</evidence>
<feature type="region of interest" description="Disordered" evidence="1">
    <location>
        <begin position="292"/>
        <end position="317"/>
    </location>
</feature>
<dbReference type="EMBL" id="DS268613">
    <property type="protein sequence ID" value="EFO94127.1"/>
    <property type="molecule type" value="Genomic_DNA"/>
</dbReference>
<evidence type="ECO:0000313" key="2">
    <source>
        <dbReference type="EMBL" id="EFO94127.1"/>
    </source>
</evidence>
<evidence type="ECO:0000256" key="1">
    <source>
        <dbReference type="SAM" id="MobiDB-lite"/>
    </source>
</evidence>
<feature type="region of interest" description="Disordered" evidence="1">
    <location>
        <begin position="45"/>
        <end position="87"/>
    </location>
</feature>
<accession>E3NDQ7</accession>
<organism evidence="3">
    <name type="scientific">Caenorhabditis remanei</name>
    <name type="common">Caenorhabditis vulgaris</name>
    <dbReference type="NCBI Taxonomy" id="31234"/>
    <lineage>
        <taxon>Eukaryota</taxon>
        <taxon>Metazoa</taxon>
        <taxon>Ecdysozoa</taxon>
        <taxon>Nematoda</taxon>
        <taxon>Chromadorea</taxon>
        <taxon>Rhabditida</taxon>
        <taxon>Rhabditina</taxon>
        <taxon>Rhabditomorpha</taxon>
        <taxon>Rhabditoidea</taxon>
        <taxon>Rhabditidae</taxon>
        <taxon>Peloderinae</taxon>
        <taxon>Caenorhabditis</taxon>
    </lineage>
</organism>
<keyword evidence="3" id="KW-1185">Reference proteome</keyword>
<dbReference type="AlphaFoldDB" id="E3NDQ7"/>
<dbReference type="OrthoDB" id="5876853at2759"/>
<dbReference type="HOGENOM" id="CLU_447781_0_0_1"/>
<dbReference type="InParanoid" id="E3NDQ7"/>
<dbReference type="CTD" id="9822812"/>
<feature type="region of interest" description="Disordered" evidence="1">
    <location>
        <begin position="137"/>
        <end position="170"/>
    </location>
</feature>
<protein>
    <submittedName>
        <fullName evidence="2">Uncharacterized protein</fullName>
    </submittedName>
</protein>
<sequence>MSVDSTAMTSIENISLLISKIQDSKVQKKTSENIEAPEYTSTAYQITTIKEEVSDSDDSENEGDPKKKKKVTVVEDSEVSDVEEDVKPILKTEVGQGSEDLEIPENMEISEVISDVEMVNVSLADVNTEVIERLRTEVEKSPGDPSKVSEVTMNEESPRIDGDVEMPHAESPRGYFTEVIVVSPAVVNTQRSSPKVVDVDVDKDSSSTTRSVSESSDDVEVTEQQSDKEYDTYEAEVIQINKTGILDAVDEDSDEDRQLGYSVMSKVANIFSASSDKSGPSLKRQKINMPLRSFSSDDSDSDDTTQTTLAPTSSSLSEALLQIGKPSGAPSMRKHRDEGVYAHCVEIGKKIKAEHTKEQINLLTYFSTARNELYERYYRSGWLHKPNKTKMEQLPIYAFLMAPLTKKVYMEGLKNDKIKTANDVHVKIFEASRFDDASTAECLEMSISGSIQSSTFKICLSLIREGNEIWRDLASGKIKHFVKDMKIVDSLEKVPDSGFLVCFQKLPDIATIQSKHLNCLIIDPSFATTRLILSHTEQCVCANVHESAYRGNQGILNYYCFGPKIKPLEDDVRRKTSTNLVSAFRFSMGDYSAKFFTNTENRLYAIYGYF</sequence>
<name>E3NDQ7_CAERE</name>
<dbReference type="eggNOG" id="ENOG502TIGE">
    <property type="taxonomic scope" value="Eukaryota"/>
</dbReference>
<feature type="compositionally biased region" description="Basic and acidic residues" evidence="1">
    <location>
        <begin position="156"/>
        <end position="170"/>
    </location>
</feature>
<dbReference type="RefSeq" id="XP_003093457.2">
    <property type="nucleotide sequence ID" value="XM_003093409.2"/>
</dbReference>
<feature type="region of interest" description="Disordered" evidence="1">
    <location>
        <begin position="189"/>
        <end position="231"/>
    </location>
</feature>
<dbReference type="GeneID" id="9822812"/>
<gene>
    <name evidence="2" type="ORF">CRE_25869</name>
</gene>